<evidence type="ECO:0000256" key="3">
    <source>
        <dbReference type="ARBA" id="ARBA00022737"/>
    </source>
</evidence>
<evidence type="ECO:0000313" key="14">
    <source>
        <dbReference type="EMBL" id="CAG5077241.1"/>
    </source>
</evidence>
<dbReference type="Gene3D" id="3.30.710.10">
    <property type="entry name" value="Potassium Channel Kv1.1, Chain A"/>
    <property type="match status" value="1"/>
</dbReference>
<dbReference type="GO" id="GO:0008270">
    <property type="term" value="F:zinc ion binding"/>
    <property type="evidence" value="ECO:0007669"/>
    <property type="project" value="UniProtKB-KW"/>
</dbReference>
<dbReference type="PANTHER" id="PTHR46105">
    <property type="entry name" value="AGAP004733-PA"/>
    <property type="match status" value="1"/>
</dbReference>
<name>A0A8J2E481_COTCN</name>
<evidence type="ECO:0000256" key="8">
    <source>
        <dbReference type="ARBA" id="ARBA00023163"/>
    </source>
</evidence>
<dbReference type="Pfam" id="PF00651">
    <property type="entry name" value="BTB"/>
    <property type="match status" value="1"/>
</dbReference>
<evidence type="ECO:0000256" key="4">
    <source>
        <dbReference type="ARBA" id="ARBA00022771"/>
    </source>
</evidence>
<dbReference type="Gene3D" id="3.30.160.60">
    <property type="entry name" value="Classic Zinc Finger"/>
    <property type="match status" value="1"/>
</dbReference>
<dbReference type="OrthoDB" id="4845755at2759"/>
<dbReference type="InterPro" id="IPR011333">
    <property type="entry name" value="SKP1/BTB/POZ_sf"/>
</dbReference>
<evidence type="ECO:0000256" key="9">
    <source>
        <dbReference type="ARBA" id="ARBA00023242"/>
    </source>
</evidence>
<keyword evidence="9" id="KW-0539">Nucleus</keyword>
<feature type="domain" description="BTB" evidence="12">
    <location>
        <begin position="23"/>
        <end position="102"/>
    </location>
</feature>
<reference evidence="14" key="1">
    <citation type="submission" date="2021-04" db="EMBL/GenBank/DDBJ databases">
        <authorList>
            <person name="Chebbi M.A.C M."/>
        </authorList>
    </citation>
    <scope>NUCLEOTIDE SEQUENCE</scope>
</reference>
<dbReference type="AlphaFoldDB" id="A0A8J2E481"/>
<keyword evidence="4 10" id="KW-0863">Zinc-finger</keyword>
<evidence type="ECO:0000259" key="13">
    <source>
        <dbReference type="PROSITE" id="PS50157"/>
    </source>
</evidence>
<feature type="compositionally biased region" description="Basic and acidic residues" evidence="11">
    <location>
        <begin position="373"/>
        <end position="384"/>
    </location>
</feature>
<feature type="region of interest" description="Disordered" evidence="11">
    <location>
        <begin position="327"/>
        <end position="395"/>
    </location>
</feature>
<dbReference type="InterPro" id="IPR013087">
    <property type="entry name" value="Znf_C2H2_type"/>
</dbReference>
<protein>
    <submittedName>
        <fullName evidence="14">Similar to ZBTB5: Zinc finger and BTB domain-containing protein 5 (Homo sapiens)</fullName>
    </submittedName>
</protein>
<feature type="compositionally biased region" description="Polar residues" evidence="11">
    <location>
        <begin position="224"/>
        <end position="233"/>
    </location>
</feature>
<feature type="compositionally biased region" description="Low complexity" evidence="11">
    <location>
        <begin position="357"/>
        <end position="366"/>
    </location>
</feature>
<feature type="compositionally biased region" description="Low complexity" evidence="11">
    <location>
        <begin position="334"/>
        <end position="346"/>
    </location>
</feature>
<organism evidence="14 15">
    <name type="scientific">Cotesia congregata</name>
    <name type="common">Parasitoid wasp</name>
    <name type="synonym">Apanteles congregatus</name>
    <dbReference type="NCBI Taxonomy" id="51543"/>
    <lineage>
        <taxon>Eukaryota</taxon>
        <taxon>Metazoa</taxon>
        <taxon>Ecdysozoa</taxon>
        <taxon>Arthropoda</taxon>
        <taxon>Hexapoda</taxon>
        <taxon>Insecta</taxon>
        <taxon>Pterygota</taxon>
        <taxon>Neoptera</taxon>
        <taxon>Endopterygota</taxon>
        <taxon>Hymenoptera</taxon>
        <taxon>Apocrita</taxon>
        <taxon>Ichneumonoidea</taxon>
        <taxon>Braconidae</taxon>
        <taxon>Microgastrinae</taxon>
        <taxon>Cotesia</taxon>
    </lineage>
</organism>
<gene>
    <name evidence="14" type="ORF">HICCMSTLAB_LOCUS2407</name>
</gene>
<evidence type="ECO:0000256" key="7">
    <source>
        <dbReference type="ARBA" id="ARBA00023125"/>
    </source>
</evidence>
<evidence type="ECO:0000256" key="10">
    <source>
        <dbReference type="PROSITE-ProRule" id="PRU00042"/>
    </source>
</evidence>
<keyword evidence="6" id="KW-0805">Transcription regulation</keyword>
<dbReference type="GO" id="GO:0005634">
    <property type="term" value="C:nucleus"/>
    <property type="evidence" value="ECO:0007669"/>
    <property type="project" value="UniProtKB-SubCell"/>
</dbReference>
<feature type="compositionally biased region" description="Polar residues" evidence="11">
    <location>
        <begin position="258"/>
        <end position="276"/>
    </location>
</feature>
<feature type="domain" description="C2H2-type" evidence="13">
    <location>
        <begin position="455"/>
        <end position="483"/>
    </location>
</feature>
<keyword evidence="15" id="KW-1185">Reference proteome</keyword>
<dbReference type="PROSITE" id="PS00028">
    <property type="entry name" value="ZINC_FINGER_C2H2_1"/>
    <property type="match status" value="2"/>
</dbReference>
<dbReference type="CDD" id="cd18186">
    <property type="entry name" value="BTB_POZ_ZBTB_KLHL-like"/>
    <property type="match status" value="1"/>
</dbReference>
<dbReference type="EMBL" id="CAJNRD030001117">
    <property type="protein sequence ID" value="CAG5077241.1"/>
    <property type="molecule type" value="Genomic_DNA"/>
</dbReference>
<evidence type="ECO:0000256" key="5">
    <source>
        <dbReference type="ARBA" id="ARBA00022833"/>
    </source>
</evidence>
<evidence type="ECO:0000256" key="1">
    <source>
        <dbReference type="ARBA" id="ARBA00004123"/>
    </source>
</evidence>
<dbReference type="SUPFAM" id="SSF57667">
    <property type="entry name" value="beta-beta-alpha zinc fingers"/>
    <property type="match status" value="1"/>
</dbReference>
<comment type="subcellular location">
    <subcellularLocation>
        <location evidence="1">Nucleus</location>
    </subcellularLocation>
</comment>
<keyword evidence="3" id="KW-0677">Repeat</keyword>
<keyword evidence="7" id="KW-0238">DNA-binding</keyword>
<evidence type="ECO:0000256" key="6">
    <source>
        <dbReference type="ARBA" id="ARBA00023015"/>
    </source>
</evidence>
<dbReference type="PANTHER" id="PTHR46105:SF5">
    <property type="entry name" value="ZINC FINGER AND BTB DOMAIN-CONTAINING PROTEIN 44 ISOFORM X1"/>
    <property type="match status" value="1"/>
</dbReference>
<evidence type="ECO:0000313" key="15">
    <source>
        <dbReference type="Proteomes" id="UP000786811"/>
    </source>
</evidence>
<keyword evidence="5" id="KW-0862">Zinc</keyword>
<proteinExistence type="predicted"/>
<accession>A0A8J2E481</accession>
<feature type="compositionally biased region" description="Basic and acidic residues" evidence="11">
    <location>
        <begin position="234"/>
        <end position="256"/>
    </location>
</feature>
<sequence>MYSLYRAWFGEENYSHLETLSPPDTVIRVGNDGEHQFVAHRGVLAAHSGYLKALLSTTSSSASRVTGDSPNPITSISVSSVGGEAFAPLLNYMYTGRLEVTLDNIYSVLLATHLLHMPGALEQCRAALLRLRGPAPPPPLPQASTPTILRPVPNRLVGPSVCWPQSSLYSSAGFPLLPSLQLPPRIPVIQSPQETSTAFRVNSPEPSSSTFTPERSQKYRERSNSPINIVSTSKLKDSKLRGSKVEEKNLNKKEQDDFTSQRTVTSSPSTSEKISVINIDSLTQHKSGRSSRSSNDLATTSSSGVVLDIACCDGPVKFHRVLNENYTKPDNGLSNNQIDNSGNNNSGLTRQRVSQPASANSSAESEIIGENDENGRPNKQRSEFDESSVESSETGGNYTCEYCRHTFKSHYCYKKHARRHLLPTGTEDSSASSLQRPESKRRREVRLLDLNVQYYPCKICGSKFPSYYFVHKHKKLYHSATEILNAENEDNNSGNEAAGCSTQT</sequence>
<evidence type="ECO:0000259" key="12">
    <source>
        <dbReference type="PROSITE" id="PS50097"/>
    </source>
</evidence>
<evidence type="ECO:0000256" key="11">
    <source>
        <dbReference type="SAM" id="MobiDB-lite"/>
    </source>
</evidence>
<dbReference type="Proteomes" id="UP000786811">
    <property type="component" value="Unassembled WGS sequence"/>
</dbReference>
<dbReference type="InterPro" id="IPR036236">
    <property type="entry name" value="Znf_C2H2_sf"/>
</dbReference>
<comment type="caution">
    <text evidence="14">The sequence shown here is derived from an EMBL/GenBank/DDBJ whole genome shotgun (WGS) entry which is preliminary data.</text>
</comment>
<dbReference type="PROSITE" id="PS50157">
    <property type="entry name" value="ZINC_FINGER_C2H2_2"/>
    <property type="match status" value="2"/>
</dbReference>
<feature type="domain" description="C2H2-type" evidence="13">
    <location>
        <begin position="398"/>
        <end position="420"/>
    </location>
</feature>
<feature type="region of interest" description="Disordered" evidence="11">
    <location>
        <begin position="194"/>
        <end position="276"/>
    </location>
</feature>
<keyword evidence="8" id="KW-0804">Transcription</keyword>
<dbReference type="SMART" id="SM00225">
    <property type="entry name" value="BTB"/>
    <property type="match status" value="1"/>
</dbReference>
<feature type="compositionally biased region" description="Polar residues" evidence="11">
    <location>
        <begin position="347"/>
        <end position="356"/>
    </location>
</feature>
<dbReference type="GO" id="GO:0000978">
    <property type="term" value="F:RNA polymerase II cis-regulatory region sequence-specific DNA binding"/>
    <property type="evidence" value="ECO:0007669"/>
    <property type="project" value="TreeGrafter"/>
</dbReference>
<feature type="region of interest" description="Disordered" evidence="11">
    <location>
        <begin position="281"/>
        <end position="300"/>
    </location>
</feature>
<keyword evidence="2" id="KW-0479">Metal-binding</keyword>
<evidence type="ECO:0000256" key="2">
    <source>
        <dbReference type="ARBA" id="ARBA00022723"/>
    </source>
</evidence>
<dbReference type="PROSITE" id="PS50097">
    <property type="entry name" value="BTB"/>
    <property type="match status" value="1"/>
</dbReference>
<dbReference type="GO" id="GO:0000981">
    <property type="term" value="F:DNA-binding transcription factor activity, RNA polymerase II-specific"/>
    <property type="evidence" value="ECO:0007669"/>
    <property type="project" value="TreeGrafter"/>
</dbReference>
<dbReference type="InterPro" id="IPR000210">
    <property type="entry name" value="BTB/POZ_dom"/>
</dbReference>
<dbReference type="SMART" id="SM00355">
    <property type="entry name" value="ZnF_C2H2"/>
    <property type="match status" value="2"/>
</dbReference>
<feature type="compositionally biased region" description="Low complexity" evidence="11">
    <location>
        <begin position="203"/>
        <end position="214"/>
    </location>
</feature>
<dbReference type="InterPro" id="IPR050457">
    <property type="entry name" value="ZnFinger_BTB_dom_contain"/>
</dbReference>
<dbReference type="SUPFAM" id="SSF54695">
    <property type="entry name" value="POZ domain"/>
    <property type="match status" value="1"/>
</dbReference>